<dbReference type="PANTHER" id="PTHR48098">
    <property type="entry name" value="ENTEROCHELIN ESTERASE-RELATED"/>
    <property type="match status" value="1"/>
</dbReference>
<reference evidence="1 2" key="1">
    <citation type="submission" date="2024-07" db="EMBL/GenBank/DDBJ databases">
        <authorList>
            <person name="Thanompreechachai J."/>
            <person name="Duangmal K."/>
        </authorList>
    </citation>
    <scope>NUCLEOTIDE SEQUENCE [LARGE SCALE GENOMIC DNA]</scope>
    <source>
        <strain evidence="1 2">KCTC 19886</strain>
    </source>
</reference>
<dbReference type="GO" id="GO:0016787">
    <property type="term" value="F:hydrolase activity"/>
    <property type="evidence" value="ECO:0007669"/>
    <property type="project" value="UniProtKB-KW"/>
</dbReference>
<dbReference type="Proteomes" id="UP001555826">
    <property type="component" value="Unassembled WGS sequence"/>
</dbReference>
<keyword evidence="2" id="KW-1185">Reference proteome</keyword>
<dbReference type="Pfam" id="PF00756">
    <property type="entry name" value="Esterase"/>
    <property type="match status" value="1"/>
</dbReference>
<dbReference type="SUPFAM" id="SSF53474">
    <property type="entry name" value="alpha/beta-Hydrolases"/>
    <property type="match status" value="1"/>
</dbReference>
<dbReference type="EMBL" id="JBFNQN010000002">
    <property type="protein sequence ID" value="MEW9263693.1"/>
    <property type="molecule type" value="Genomic_DNA"/>
</dbReference>
<proteinExistence type="predicted"/>
<name>A0ABV3P2P3_9ACTN</name>
<dbReference type="InterPro" id="IPR000801">
    <property type="entry name" value="Esterase-like"/>
</dbReference>
<comment type="caution">
    <text evidence="1">The sequence shown here is derived from an EMBL/GenBank/DDBJ whole genome shotgun (WGS) entry which is preliminary data.</text>
</comment>
<evidence type="ECO:0000313" key="2">
    <source>
        <dbReference type="Proteomes" id="UP001555826"/>
    </source>
</evidence>
<dbReference type="RefSeq" id="WP_367636294.1">
    <property type="nucleotide sequence ID" value="NZ_JBFNQN010000002.1"/>
</dbReference>
<accession>A0ABV3P2P3</accession>
<dbReference type="InterPro" id="IPR029058">
    <property type="entry name" value="AB_hydrolase_fold"/>
</dbReference>
<gene>
    <name evidence="1" type="ORF">AB1207_02945</name>
</gene>
<sequence>MSSPRRRAVLVGVGAVALGGAGALALDEPLRSSLESSRPVSSARRRLGIGQVDATVPSAGGTGPVYATFASAARRRDVTWGWAGPPGRPARGLPVLLVLHGRAVDAHAAFTQLGMHEYLAAHLAAGGPPLAVVSVDGGSTYWHPRADGDDPLAMLTGELWPRLAGAGFDLTRWAVAGWSMGGFGALLLAREAAAGRFTPGGTLVAAAAGSPALFASAGATSAGSFDDPDDWHRYGDLVREPGTGGVALSVSCGRDDPFREQTERYRDACRPTPAGGIGDGAHTTGYWRSLVPDWLRLAGAALTA</sequence>
<protein>
    <submittedName>
        <fullName evidence="1">Alpha/beta hydrolase-fold protein</fullName>
    </submittedName>
</protein>
<organism evidence="1 2">
    <name type="scientific">Kineococcus endophyticus</name>
    <dbReference type="NCBI Taxonomy" id="1181883"/>
    <lineage>
        <taxon>Bacteria</taxon>
        <taxon>Bacillati</taxon>
        <taxon>Actinomycetota</taxon>
        <taxon>Actinomycetes</taxon>
        <taxon>Kineosporiales</taxon>
        <taxon>Kineosporiaceae</taxon>
        <taxon>Kineococcus</taxon>
    </lineage>
</organism>
<evidence type="ECO:0000313" key="1">
    <source>
        <dbReference type="EMBL" id="MEW9263693.1"/>
    </source>
</evidence>
<dbReference type="InterPro" id="IPR050583">
    <property type="entry name" value="Mycobacterial_A85_antigen"/>
</dbReference>
<dbReference type="Gene3D" id="3.40.50.1820">
    <property type="entry name" value="alpha/beta hydrolase"/>
    <property type="match status" value="1"/>
</dbReference>
<dbReference type="PANTHER" id="PTHR48098:SF1">
    <property type="entry name" value="DIACYLGLYCEROL ACYLTRANSFERASE_MYCOLYLTRANSFERASE AG85A"/>
    <property type="match status" value="1"/>
</dbReference>
<keyword evidence="1" id="KW-0378">Hydrolase</keyword>